<name>A0A0E9QSM4_ANGAN</name>
<dbReference type="EMBL" id="GBXM01089454">
    <property type="protein sequence ID" value="JAH19123.1"/>
    <property type="molecule type" value="Transcribed_RNA"/>
</dbReference>
<evidence type="ECO:0000313" key="1">
    <source>
        <dbReference type="EMBL" id="JAH19123.1"/>
    </source>
</evidence>
<reference evidence="1" key="2">
    <citation type="journal article" date="2015" name="Fish Shellfish Immunol.">
        <title>Early steps in the European eel (Anguilla anguilla)-Vibrio vulnificus interaction in the gills: Role of the RtxA13 toxin.</title>
        <authorList>
            <person name="Callol A."/>
            <person name="Pajuelo D."/>
            <person name="Ebbesson L."/>
            <person name="Teles M."/>
            <person name="MacKenzie S."/>
            <person name="Amaro C."/>
        </authorList>
    </citation>
    <scope>NUCLEOTIDE SEQUENCE</scope>
</reference>
<dbReference type="AlphaFoldDB" id="A0A0E9QSM4"/>
<proteinExistence type="predicted"/>
<sequence>MSRGLYGSDGKQSKYIISHECINAFISLAEMTTLLVHC</sequence>
<organism evidence="1">
    <name type="scientific">Anguilla anguilla</name>
    <name type="common">European freshwater eel</name>
    <name type="synonym">Muraena anguilla</name>
    <dbReference type="NCBI Taxonomy" id="7936"/>
    <lineage>
        <taxon>Eukaryota</taxon>
        <taxon>Metazoa</taxon>
        <taxon>Chordata</taxon>
        <taxon>Craniata</taxon>
        <taxon>Vertebrata</taxon>
        <taxon>Euteleostomi</taxon>
        <taxon>Actinopterygii</taxon>
        <taxon>Neopterygii</taxon>
        <taxon>Teleostei</taxon>
        <taxon>Anguilliformes</taxon>
        <taxon>Anguillidae</taxon>
        <taxon>Anguilla</taxon>
    </lineage>
</organism>
<protein>
    <submittedName>
        <fullName evidence="1">Uncharacterized protein</fullName>
    </submittedName>
</protein>
<reference evidence="1" key="1">
    <citation type="submission" date="2014-11" db="EMBL/GenBank/DDBJ databases">
        <authorList>
            <person name="Amaro Gonzalez C."/>
        </authorList>
    </citation>
    <scope>NUCLEOTIDE SEQUENCE</scope>
</reference>
<accession>A0A0E9QSM4</accession>